<protein>
    <submittedName>
        <fullName evidence="1">Uncharacterized protein</fullName>
    </submittedName>
</protein>
<evidence type="ECO:0000313" key="1">
    <source>
        <dbReference type="EMBL" id="NDL27057.1"/>
    </source>
</evidence>
<organism evidence="1 2">
    <name type="scientific">Photorhabdus kayaii</name>
    <dbReference type="NCBI Taxonomy" id="230088"/>
    <lineage>
        <taxon>Bacteria</taxon>
        <taxon>Pseudomonadati</taxon>
        <taxon>Pseudomonadota</taxon>
        <taxon>Gammaproteobacteria</taxon>
        <taxon>Enterobacterales</taxon>
        <taxon>Morganellaceae</taxon>
        <taxon>Photorhabdus</taxon>
    </lineage>
</organism>
<gene>
    <name evidence="1" type="ORF">GPY42_18460</name>
</gene>
<comment type="caution">
    <text evidence="1">The sequence shown here is derived from an EMBL/GenBank/DDBJ whole genome shotgun (WGS) entry which is preliminary data.</text>
</comment>
<reference evidence="1 2" key="1">
    <citation type="submission" date="2019-12" db="EMBL/GenBank/DDBJ databases">
        <title>Engineering Photorhabdus to improve their lethality against agricultural pests.</title>
        <authorList>
            <person name="Machado R.A.R."/>
        </authorList>
    </citation>
    <scope>NUCLEOTIDE SEQUENCE [LARGE SCALE GENOMIC DNA]</scope>
    <source>
        <strain evidence="1 2">M-HU2</strain>
    </source>
</reference>
<accession>A0ABX0B8B9</accession>
<name>A0ABX0B8B9_9GAMM</name>
<keyword evidence="2" id="KW-1185">Reference proteome</keyword>
<evidence type="ECO:0000313" key="2">
    <source>
        <dbReference type="Proteomes" id="UP000470051"/>
    </source>
</evidence>
<dbReference type="PROSITE" id="PS51257">
    <property type="entry name" value="PROKAR_LIPOPROTEIN"/>
    <property type="match status" value="1"/>
</dbReference>
<proteinExistence type="predicted"/>
<dbReference type="Proteomes" id="UP000470051">
    <property type="component" value="Unassembled WGS sequence"/>
</dbReference>
<sequence length="65" mass="7306">MYHPREIRFSKQLLYLSDAVVFHTLWISSCIATARERIPGSIGNYVTGVSACSQQRGSLKDNGYI</sequence>
<dbReference type="RefSeq" id="WP_146748126.1">
    <property type="nucleotide sequence ID" value="NZ_CAWPKC010000032.1"/>
</dbReference>
<dbReference type="EMBL" id="WSFE01000032">
    <property type="protein sequence ID" value="NDL27057.1"/>
    <property type="molecule type" value="Genomic_DNA"/>
</dbReference>